<feature type="region of interest" description="Disordered" evidence="2">
    <location>
        <begin position="357"/>
        <end position="401"/>
    </location>
</feature>
<feature type="compositionally biased region" description="Basic residues" evidence="2">
    <location>
        <begin position="391"/>
        <end position="401"/>
    </location>
</feature>
<sequence length="401" mass="43642">MLESSLSTHPSDFHHITAQFRIPLAPVFFPKPSRNKPFCQAVQMGDESGHQDDDKKGLSIESKPADFQSSFDSSSGGAIEAVNQTLASLLMKYIPSLGSVLLSYMGPPTLIFPNQSGRPMRQVADKLHRLPIPTLPGVGWGAMDVEVNLLGWRPTVGQKLIGRPTLSSPSHLSLVVYQTFNASIPENHLKSAGYYYDISQQIPQSWKEQGGLGNLNDKSDSADQLPGNSDQGCWVDPHGNIVGGTNGLVSFTVISLTIANHMISVIGTLHPDPFSIEPPKESSIPTSLNISSTNQVLESEMSSKDVFDDLNDPPSKFNSYPVAAPTMSHSIKSAMKSNTSMVESQNSEYPAQQFALSVGNTKAPQKTDDVATQFEKLGGKKSRKLEDRDHSKHKKRKKSEA</sequence>
<dbReference type="EMBL" id="AVOT02023719">
    <property type="protein sequence ID" value="MBW0513931.1"/>
    <property type="molecule type" value="Genomic_DNA"/>
</dbReference>
<dbReference type="PANTHER" id="PTHR12709:SF5">
    <property type="entry name" value="DNA-DIRECTED RNA POLYMERASE I SUBUNIT RPA43"/>
    <property type="match status" value="1"/>
</dbReference>
<name>A0A9Q3E0V2_9BASI</name>
<protein>
    <recommendedName>
        <fullName evidence="3">RPA43 OB domain-containing protein</fullName>
    </recommendedName>
</protein>
<feature type="domain" description="RPA43 OB" evidence="3">
    <location>
        <begin position="154"/>
        <end position="269"/>
    </location>
</feature>
<dbReference type="PANTHER" id="PTHR12709">
    <property type="entry name" value="DNA-DIRECTED RNA POLYMERASE II, III"/>
    <property type="match status" value="1"/>
</dbReference>
<accession>A0A9Q3E0V2</accession>
<keyword evidence="1" id="KW-0539">Nucleus</keyword>
<dbReference type="GO" id="GO:0006362">
    <property type="term" value="P:transcription elongation by RNA polymerase I"/>
    <property type="evidence" value="ECO:0007669"/>
    <property type="project" value="TreeGrafter"/>
</dbReference>
<dbReference type="GO" id="GO:0006352">
    <property type="term" value="P:DNA-templated transcription initiation"/>
    <property type="evidence" value="ECO:0007669"/>
    <property type="project" value="InterPro"/>
</dbReference>
<organism evidence="4 5">
    <name type="scientific">Austropuccinia psidii MF-1</name>
    <dbReference type="NCBI Taxonomy" id="1389203"/>
    <lineage>
        <taxon>Eukaryota</taxon>
        <taxon>Fungi</taxon>
        <taxon>Dikarya</taxon>
        <taxon>Basidiomycota</taxon>
        <taxon>Pucciniomycotina</taxon>
        <taxon>Pucciniomycetes</taxon>
        <taxon>Pucciniales</taxon>
        <taxon>Sphaerophragmiaceae</taxon>
        <taxon>Austropuccinia</taxon>
    </lineage>
</organism>
<keyword evidence="5" id="KW-1185">Reference proteome</keyword>
<comment type="caution">
    <text evidence="4">The sequence shown here is derived from an EMBL/GenBank/DDBJ whole genome shotgun (WGS) entry which is preliminary data.</text>
</comment>
<dbReference type="GO" id="GO:0005736">
    <property type="term" value="C:RNA polymerase I complex"/>
    <property type="evidence" value="ECO:0007669"/>
    <property type="project" value="TreeGrafter"/>
</dbReference>
<evidence type="ECO:0000313" key="4">
    <source>
        <dbReference type="EMBL" id="MBW0513931.1"/>
    </source>
</evidence>
<evidence type="ECO:0000259" key="3">
    <source>
        <dbReference type="Pfam" id="PF17875"/>
    </source>
</evidence>
<reference evidence="4" key="1">
    <citation type="submission" date="2021-03" db="EMBL/GenBank/DDBJ databases">
        <title>Draft genome sequence of rust myrtle Austropuccinia psidii MF-1, a brazilian biotype.</title>
        <authorList>
            <person name="Quecine M.C."/>
            <person name="Pachon D.M.R."/>
            <person name="Bonatelli M.L."/>
            <person name="Correr F.H."/>
            <person name="Franceschini L.M."/>
            <person name="Leite T.F."/>
            <person name="Margarido G.R.A."/>
            <person name="Almeida C.A."/>
            <person name="Ferrarezi J.A."/>
            <person name="Labate C.A."/>
        </authorList>
    </citation>
    <scope>NUCLEOTIDE SEQUENCE</scope>
    <source>
        <strain evidence="4">MF-1</strain>
    </source>
</reference>
<dbReference type="InterPro" id="IPR045113">
    <property type="entry name" value="Rpb7-like"/>
</dbReference>
<dbReference type="Gene3D" id="2.40.50.1060">
    <property type="match status" value="1"/>
</dbReference>
<evidence type="ECO:0000256" key="2">
    <source>
        <dbReference type="SAM" id="MobiDB-lite"/>
    </source>
</evidence>
<evidence type="ECO:0000313" key="5">
    <source>
        <dbReference type="Proteomes" id="UP000765509"/>
    </source>
</evidence>
<dbReference type="Proteomes" id="UP000765509">
    <property type="component" value="Unassembled WGS sequence"/>
</dbReference>
<proteinExistence type="predicted"/>
<dbReference type="OrthoDB" id="10250504at2759"/>
<feature type="region of interest" description="Disordered" evidence="2">
    <location>
        <begin position="208"/>
        <end position="228"/>
    </location>
</feature>
<dbReference type="AlphaFoldDB" id="A0A9Q3E0V2"/>
<dbReference type="InterPro" id="IPR041178">
    <property type="entry name" value="RPA43_OB"/>
</dbReference>
<dbReference type="Pfam" id="PF17875">
    <property type="entry name" value="RPA43_OB"/>
    <property type="match status" value="1"/>
</dbReference>
<gene>
    <name evidence="4" type="ORF">O181_053646</name>
</gene>
<evidence type="ECO:0000256" key="1">
    <source>
        <dbReference type="ARBA" id="ARBA00023242"/>
    </source>
</evidence>